<proteinExistence type="predicted"/>
<evidence type="ECO:0000313" key="1">
    <source>
        <dbReference type="EMBL" id="GGN87645.1"/>
    </source>
</evidence>
<reference evidence="1 2" key="1">
    <citation type="journal article" date="2014" name="Int. J. Syst. Evol. Microbiol.">
        <title>Complete genome sequence of Corynebacterium casei LMG S-19264T (=DSM 44701T), isolated from a smear-ripened cheese.</title>
        <authorList>
            <consortium name="US DOE Joint Genome Institute (JGI-PGF)"/>
            <person name="Walter F."/>
            <person name="Albersmeier A."/>
            <person name="Kalinowski J."/>
            <person name="Ruckert C."/>
        </authorList>
    </citation>
    <scope>NUCLEOTIDE SEQUENCE [LARGE SCALE GENOMIC DNA]</scope>
    <source>
        <strain evidence="1 2">CGMCC 4.7111</strain>
    </source>
</reference>
<evidence type="ECO:0000313" key="2">
    <source>
        <dbReference type="Proteomes" id="UP000600365"/>
    </source>
</evidence>
<name>A0A918D919_9ACTN</name>
<dbReference type="AlphaFoldDB" id="A0A918D919"/>
<accession>A0A918D919</accession>
<dbReference type="EMBL" id="BMMM01000020">
    <property type="protein sequence ID" value="GGN87645.1"/>
    <property type="molecule type" value="Genomic_DNA"/>
</dbReference>
<comment type="caution">
    <text evidence="1">The sequence shown here is derived from an EMBL/GenBank/DDBJ whole genome shotgun (WGS) entry which is preliminary data.</text>
</comment>
<protein>
    <submittedName>
        <fullName evidence="1">Uncharacterized protein</fullName>
    </submittedName>
</protein>
<keyword evidence="2" id="KW-1185">Reference proteome</keyword>
<gene>
    <name evidence="1" type="ORF">GCM10011579_080660</name>
</gene>
<organism evidence="1 2">
    <name type="scientific">Streptomyces albiflavescens</name>
    <dbReference type="NCBI Taxonomy" id="1623582"/>
    <lineage>
        <taxon>Bacteria</taxon>
        <taxon>Bacillati</taxon>
        <taxon>Actinomycetota</taxon>
        <taxon>Actinomycetes</taxon>
        <taxon>Kitasatosporales</taxon>
        <taxon>Streptomycetaceae</taxon>
        <taxon>Streptomyces</taxon>
    </lineage>
</organism>
<dbReference type="Proteomes" id="UP000600365">
    <property type="component" value="Unassembled WGS sequence"/>
</dbReference>
<sequence length="65" mass="6887">MPEEPIPGRLGTEARRVKFPDGSHGVILVRAGLPQDEADLIAAQVWAEIQEDRPPAGTPSSPMGA</sequence>